<dbReference type="InterPro" id="IPR013087">
    <property type="entry name" value="Znf_C2H2_type"/>
</dbReference>
<evidence type="ECO:0000313" key="12">
    <source>
        <dbReference type="RefSeq" id="XP_021825557.1"/>
    </source>
</evidence>
<protein>
    <submittedName>
        <fullName evidence="12">Zinc finger protein 10</fullName>
    </submittedName>
</protein>
<keyword evidence="3 8" id="KW-0863">Zinc-finger</keyword>
<evidence type="ECO:0000313" key="11">
    <source>
        <dbReference type="Proteomes" id="UP000515124"/>
    </source>
</evidence>
<evidence type="ECO:0000256" key="7">
    <source>
        <dbReference type="ARBA" id="ARBA00023242"/>
    </source>
</evidence>
<feature type="region of interest" description="Disordered" evidence="9">
    <location>
        <begin position="136"/>
        <end position="163"/>
    </location>
</feature>
<evidence type="ECO:0000256" key="8">
    <source>
        <dbReference type="PROSITE-ProRule" id="PRU00042"/>
    </source>
</evidence>
<dbReference type="InterPro" id="IPR052426">
    <property type="entry name" value="Plant_dev_regulator"/>
</dbReference>
<evidence type="ECO:0000259" key="10">
    <source>
        <dbReference type="PROSITE" id="PS50157"/>
    </source>
</evidence>
<reference evidence="12" key="1">
    <citation type="submission" date="2025-08" db="UniProtKB">
        <authorList>
            <consortium name="RefSeq"/>
        </authorList>
    </citation>
    <scope>IDENTIFICATION</scope>
</reference>
<evidence type="ECO:0000256" key="5">
    <source>
        <dbReference type="ARBA" id="ARBA00023015"/>
    </source>
</evidence>
<keyword evidence="7" id="KW-0539">Nucleus</keyword>
<keyword evidence="2" id="KW-0479">Metal-binding</keyword>
<evidence type="ECO:0000256" key="6">
    <source>
        <dbReference type="ARBA" id="ARBA00023163"/>
    </source>
</evidence>
<evidence type="ECO:0000256" key="3">
    <source>
        <dbReference type="ARBA" id="ARBA00022771"/>
    </source>
</evidence>
<dbReference type="SUPFAM" id="SSF57667">
    <property type="entry name" value="beta-beta-alpha zinc fingers"/>
    <property type="match status" value="1"/>
</dbReference>
<dbReference type="PANTHER" id="PTHR45801:SF94">
    <property type="entry name" value="ZINC FINGER PROTEIN 10"/>
    <property type="match status" value="1"/>
</dbReference>
<dbReference type="KEGG" id="pavi:110766529"/>
<name>A0A6P5TEM6_PRUAV</name>
<proteinExistence type="predicted"/>
<feature type="domain" description="C2H2-type" evidence="10">
    <location>
        <begin position="61"/>
        <end position="88"/>
    </location>
</feature>
<sequence>MEQARYWMWAKRKHNSLSSSQHDHLQVPISNPSNDDSWEEQAFAEDAAGPLGGCIWPPRSYSCSFCRREFRSAQALGGHMNVHRRDRARLKQSPNDETALQNHHHPDDHSVQNHNPFSSSSLGSFQYPSHQVCALAYNPNNPSSDPGATIASSSPSSGSRVSAQLPCKENCADQTLKILPSSSASVSFPQSWSILGTNRNNYDKSVARNIIEAEKISGAVESGCRAKGDHHVTSTTDLHNLSVSLNLVVRCARPSVSDDEDEAIISCKRRRTEDVPSSIPFFLKSGSVDKVHHLQSEGFELSCTSCTSSIEDLDLELRLGDRPKVIKVDK</sequence>
<dbReference type="GeneID" id="110766529"/>
<dbReference type="GO" id="GO:0008270">
    <property type="term" value="F:zinc ion binding"/>
    <property type="evidence" value="ECO:0007669"/>
    <property type="project" value="UniProtKB-KW"/>
</dbReference>
<dbReference type="GO" id="GO:0005634">
    <property type="term" value="C:nucleus"/>
    <property type="evidence" value="ECO:0007669"/>
    <property type="project" value="UniProtKB-SubCell"/>
</dbReference>
<organism evidence="11 12">
    <name type="scientific">Prunus avium</name>
    <name type="common">Cherry</name>
    <name type="synonym">Cerasus avium</name>
    <dbReference type="NCBI Taxonomy" id="42229"/>
    <lineage>
        <taxon>Eukaryota</taxon>
        <taxon>Viridiplantae</taxon>
        <taxon>Streptophyta</taxon>
        <taxon>Embryophyta</taxon>
        <taxon>Tracheophyta</taxon>
        <taxon>Spermatophyta</taxon>
        <taxon>Magnoliopsida</taxon>
        <taxon>eudicotyledons</taxon>
        <taxon>Gunneridae</taxon>
        <taxon>Pentapetalae</taxon>
        <taxon>rosids</taxon>
        <taxon>fabids</taxon>
        <taxon>Rosales</taxon>
        <taxon>Rosaceae</taxon>
        <taxon>Amygdaloideae</taxon>
        <taxon>Amygdaleae</taxon>
        <taxon>Prunus</taxon>
    </lineage>
</organism>
<keyword evidence="11" id="KW-1185">Reference proteome</keyword>
<comment type="subcellular location">
    <subcellularLocation>
        <location evidence="1">Nucleus</location>
    </subcellularLocation>
</comment>
<dbReference type="PROSITE" id="PS00028">
    <property type="entry name" value="ZINC_FINGER_C2H2_1"/>
    <property type="match status" value="1"/>
</dbReference>
<keyword evidence="5" id="KW-0805">Transcription regulation</keyword>
<dbReference type="Pfam" id="PF13912">
    <property type="entry name" value="zf-C2H2_6"/>
    <property type="match status" value="1"/>
</dbReference>
<evidence type="ECO:0000256" key="4">
    <source>
        <dbReference type="ARBA" id="ARBA00022833"/>
    </source>
</evidence>
<dbReference type="Proteomes" id="UP000515124">
    <property type="component" value="Unplaced"/>
</dbReference>
<evidence type="ECO:0000256" key="1">
    <source>
        <dbReference type="ARBA" id="ARBA00004123"/>
    </source>
</evidence>
<dbReference type="Gene3D" id="3.30.160.60">
    <property type="entry name" value="Classic Zinc Finger"/>
    <property type="match status" value="1"/>
</dbReference>
<keyword evidence="6" id="KW-0804">Transcription</keyword>
<feature type="region of interest" description="Disordered" evidence="9">
    <location>
        <begin position="94"/>
        <end position="121"/>
    </location>
</feature>
<dbReference type="PROSITE" id="PS50157">
    <property type="entry name" value="ZINC_FINGER_C2H2_2"/>
    <property type="match status" value="1"/>
</dbReference>
<dbReference type="AlphaFoldDB" id="A0A6P5TEM6"/>
<dbReference type="RefSeq" id="XP_021825557.1">
    <property type="nucleotide sequence ID" value="XM_021969865.1"/>
</dbReference>
<accession>A0A6P5TEM6</accession>
<dbReference type="InterPro" id="IPR036236">
    <property type="entry name" value="Znf_C2H2_sf"/>
</dbReference>
<gene>
    <name evidence="12" type="primary">LOC110766529</name>
</gene>
<feature type="compositionally biased region" description="Low complexity" evidence="9">
    <location>
        <begin position="152"/>
        <end position="162"/>
    </location>
</feature>
<dbReference type="SMART" id="SM00355">
    <property type="entry name" value="ZnF_C2H2"/>
    <property type="match status" value="1"/>
</dbReference>
<dbReference type="PANTHER" id="PTHR45801">
    <property type="entry name" value="OS07G0101800 PROTEIN"/>
    <property type="match status" value="1"/>
</dbReference>
<evidence type="ECO:0000256" key="9">
    <source>
        <dbReference type="SAM" id="MobiDB-lite"/>
    </source>
</evidence>
<keyword evidence="4" id="KW-0862">Zinc</keyword>
<feature type="compositionally biased region" description="Polar residues" evidence="9">
    <location>
        <begin position="112"/>
        <end position="121"/>
    </location>
</feature>
<evidence type="ECO:0000256" key="2">
    <source>
        <dbReference type="ARBA" id="ARBA00022723"/>
    </source>
</evidence>